<sequence>MIAISKIRKNQPITDNELYLVSVEDLQKLGIHEKTAYRDLKDDIKTLWQVY</sequence>
<dbReference type="SUPFAM" id="SSF46785">
    <property type="entry name" value="Winged helix' DNA-binding domain"/>
    <property type="match status" value="1"/>
</dbReference>
<dbReference type="KEGG" id="ntg:NSCAC_0698"/>
<dbReference type="Proteomes" id="UP000516072">
    <property type="component" value="Chromosome"/>
</dbReference>
<evidence type="ECO:0000313" key="2">
    <source>
        <dbReference type="Proteomes" id="UP000516072"/>
    </source>
</evidence>
<keyword evidence="2" id="KW-1185">Reference proteome</keyword>
<dbReference type="Gene3D" id="1.10.10.10">
    <property type="entry name" value="Winged helix-like DNA-binding domain superfamily/Winged helix DNA-binding domain"/>
    <property type="match status" value="1"/>
</dbReference>
<gene>
    <name evidence="1" type="ORF">NSCAC_0698</name>
</gene>
<dbReference type="EMBL" id="LR778175">
    <property type="protein sequence ID" value="CAB1275503.1"/>
    <property type="molecule type" value="Genomic_DNA"/>
</dbReference>
<accession>A0A7G1Q8W4</accession>
<name>A0A7G1Q8W4_9GAMM</name>
<proteinExistence type="predicted"/>
<dbReference type="InterPro" id="IPR036390">
    <property type="entry name" value="WH_DNA-bd_sf"/>
</dbReference>
<dbReference type="AlphaFoldDB" id="A0A7G1Q8W4"/>
<dbReference type="InterPro" id="IPR036388">
    <property type="entry name" value="WH-like_DNA-bd_sf"/>
</dbReference>
<protein>
    <submittedName>
        <fullName evidence="1">Uncharacterized protein</fullName>
    </submittedName>
</protein>
<reference evidence="1 2" key="1">
    <citation type="submission" date="2020-03" db="EMBL/GenBank/DDBJ databases">
        <authorList>
            <person name="Picone N."/>
        </authorList>
    </citation>
    <scope>NUCLEOTIDE SEQUENCE [LARGE SCALE GENOMIC DNA]</scope>
    <source>
        <strain evidence="1">NSCAC1</strain>
    </source>
</reference>
<evidence type="ECO:0000313" key="1">
    <source>
        <dbReference type="EMBL" id="CAB1275503.1"/>
    </source>
</evidence>
<organism evidence="1 2">
    <name type="scientific">Candidatus Nitrosacidococcus tergens</name>
    <dbReference type="NCBI Taxonomy" id="553981"/>
    <lineage>
        <taxon>Bacteria</taxon>
        <taxon>Pseudomonadati</taxon>
        <taxon>Pseudomonadota</taxon>
        <taxon>Gammaproteobacteria</taxon>
        <taxon>Chromatiales</taxon>
        <taxon>Chromatiaceae</taxon>
        <taxon>Candidatus Nitrosacidococcus</taxon>
    </lineage>
</organism>